<feature type="repeat" description="WD" evidence="4">
    <location>
        <begin position="440"/>
        <end position="477"/>
    </location>
</feature>
<dbReference type="Gene3D" id="2.130.10.10">
    <property type="entry name" value="YVTN repeat-like/Quinoprotein amine dehydrogenase"/>
    <property type="match status" value="2"/>
</dbReference>
<dbReference type="Proteomes" id="UP000095038">
    <property type="component" value="Unassembled WGS sequence"/>
</dbReference>
<dbReference type="OrthoDB" id="270624at2759"/>
<name>A0A1D2VQ01_9ASCO</name>
<dbReference type="AlphaFoldDB" id="A0A1D2VQ01"/>
<dbReference type="InterPro" id="IPR019775">
    <property type="entry name" value="WD40_repeat_CS"/>
</dbReference>
<dbReference type="GO" id="GO:0006364">
    <property type="term" value="P:rRNA processing"/>
    <property type="evidence" value="ECO:0007669"/>
    <property type="project" value="EnsemblFungi"/>
</dbReference>
<evidence type="ECO:0000256" key="6">
    <source>
        <dbReference type="SAM" id="MobiDB-lite"/>
    </source>
</evidence>
<dbReference type="InParanoid" id="A0A1D2VQ01"/>
<dbReference type="PANTHER" id="PTHR14091">
    <property type="entry name" value="PERIODIC TRYPTOPHAN PROTEIN 1"/>
    <property type="match status" value="1"/>
</dbReference>
<keyword evidence="2 4" id="KW-0853">WD repeat</keyword>
<evidence type="ECO:0000313" key="8">
    <source>
        <dbReference type="Proteomes" id="UP000095038"/>
    </source>
</evidence>
<keyword evidence="3" id="KW-0677">Repeat</keyword>
<feature type="region of interest" description="Disordered" evidence="6">
    <location>
        <begin position="274"/>
        <end position="297"/>
    </location>
</feature>
<keyword evidence="8" id="KW-1185">Reference proteome</keyword>
<dbReference type="GO" id="GO:0005634">
    <property type="term" value="C:nucleus"/>
    <property type="evidence" value="ECO:0007669"/>
    <property type="project" value="TreeGrafter"/>
</dbReference>
<dbReference type="FunCoup" id="A0A1D2VQ01">
    <property type="interactions" value="1484"/>
</dbReference>
<organism evidence="7 8">
    <name type="scientific">Ascoidea rubescens DSM 1968</name>
    <dbReference type="NCBI Taxonomy" id="1344418"/>
    <lineage>
        <taxon>Eukaryota</taxon>
        <taxon>Fungi</taxon>
        <taxon>Dikarya</taxon>
        <taxon>Ascomycota</taxon>
        <taxon>Saccharomycotina</taxon>
        <taxon>Saccharomycetes</taxon>
        <taxon>Ascoideaceae</taxon>
        <taxon>Ascoidea</taxon>
    </lineage>
</organism>
<evidence type="ECO:0000313" key="7">
    <source>
        <dbReference type="EMBL" id="ODV63676.1"/>
    </source>
</evidence>
<accession>A0A1D2VQ01</accession>
<dbReference type="InterPro" id="IPR001680">
    <property type="entry name" value="WD40_rpt"/>
</dbReference>
<dbReference type="Pfam" id="PF00400">
    <property type="entry name" value="WD40"/>
    <property type="match status" value="1"/>
</dbReference>
<keyword evidence="5" id="KW-0175">Coiled coil</keyword>
<evidence type="ECO:0000256" key="2">
    <source>
        <dbReference type="ARBA" id="ARBA00022574"/>
    </source>
</evidence>
<dbReference type="STRING" id="1344418.A0A1D2VQ01"/>
<keyword evidence="1" id="KW-0597">Phosphoprotein</keyword>
<dbReference type="PROSITE" id="PS00678">
    <property type="entry name" value="WD_REPEATS_1"/>
    <property type="match status" value="1"/>
</dbReference>
<dbReference type="PROSITE" id="PS50082">
    <property type="entry name" value="WD_REPEATS_2"/>
    <property type="match status" value="2"/>
</dbReference>
<protein>
    <submittedName>
        <fullName evidence="7">WD40 repeat-like protein</fullName>
    </submittedName>
</protein>
<feature type="repeat" description="WD" evidence="4">
    <location>
        <begin position="303"/>
        <end position="345"/>
    </location>
</feature>
<feature type="compositionally biased region" description="Basic residues" evidence="6">
    <location>
        <begin position="285"/>
        <end position="297"/>
    </location>
</feature>
<reference evidence="8" key="1">
    <citation type="submission" date="2016-05" db="EMBL/GenBank/DDBJ databases">
        <title>Comparative genomics of biotechnologically important yeasts.</title>
        <authorList>
            <consortium name="DOE Joint Genome Institute"/>
            <person name="Riley R."/>
            <person name="Haridas S."/>
            <person name="Wolfe K.H."/>
            <person name="Lopes M.R."/>
            <person name="Hittinger C.T."/>
            <person name="Goker M."/>
            <person name="Salamov A."/>
            <person name="Wisecaver J."/>
            <person name="Long T.M."/>
            <person name="Aerts A.L."/>
            <person name="Barry K."/>
            <person name="Choi C."/>
            <person name="Clum A."/>
            <person name="Coughlan A.Y."/>
            <person name="Deshpande S."/>
            <person name="Douglass A.P."/>
            <person name="Hanson S.J."/>
            <person name="Klenk H.-P."/>
            <person name="Labutti K."/>
            <person name="Lapidus A."/>
            <person name="Lindquist E."/>
            <person name="Lipzen A."/>
            <person name="Meier-Kolthoff J.P."/>
            <person name="Ohm R.A."/>
            <person name="Otillar R.P."/>
            <person name="Pangilinan J."/>
            <person name="Peng Y."/>
            <person name="Rokas A."/>
            <person name="Rosa C.A."/>
            <person name="Scheuner C."/>
            <person name="Sibirny A.A."/>
            <person name="Slot J.C."/>
            <person name="Stielow J.B."/>
            <person name="Sun H."/>
            <person name="Kurtzman C.P."/>
            <person name="Blackwell M."/>
            <person name="Grigoriev I.V."/>
            <person name="Jeffries T.W."/>
        </authorList>
    </citation>
    <scope>NUCLEOTIDE SEQUENCE [LARGE SCALE GENOMIC DNA]</scope>
    <source>
        <strain evidence="8">DSM 1968</strain>
    </source>
</reference>
<dbReference type="GeneID" id="30965945"/>
<dbReference type="SMART" id="SM00320">
    <property type="entry name" value="WD40"/>
    <property type="match status" value="6"/>
</dbReference>
<feature type="coiled-coil region" evidence="5">
    <location>
        <begin position="31"/>
        <end position="58"/>
    </location>
</feature>
<evidence type="ECO:0000256" key="5">
    <source>
        <dbReference type="SAM" id="Coils"/>
    </source>
</evidence>
<dbReference type="RefSeq" id="XP_020049983.1">
    <property type="nucleotide sequence ID" value="XM_020192309.1"/>
</dbReference>
<dbReference type="InterPro" id="IPR015943">
    <property type="entry name" value="WD40/YVTN_repeat-like_dom_sf"/>
</dbReference>
<sequence length="572" mass="64925">MFSASCWVPRGYASEFPRQYDLDDAEMERISRLAQLQLDDANDDLQEAQREQINYNGDSKEVTLTKDLLLEKDRADIEIDEDLKEYHFEDFDDEEDKNDLIFNNLSKNIDDINMNDDSENDGDNIQEDNTKENDDDDSPVLTSEQLKEEEEEERKELQIYPNDNLVVAGRTEDELSYLEVYVYDDGAGNPNPNDNDDNDDNNSDDHLEKGMIRESSLYVHHDFMIPAFPLCIEWLDFSKNDSNNFVAIGTFDPQIEIWNLDSVNSQFPDLILGQPITTNNNNNKSSRRSKKNKRNKKKIKYPLEYHTGAILSLSHNKFDKSILASTSADHMVKVWDLNAEKATRSVILHNNKTVSSSQWSSDSSINSSTILLTGGYDSSICVSDLRVSDESTMSKRWSVNNSEEVENVKWSNDNLLYAGTDNGSLYCFDPRVEGKPLWTLQAHDSGISSLQVNPFINNMIITSAINEKAVKLWKVENNIPSLVSSKNMDIGNILSTSFTPDLEVAGNLAVGGVTGSLKVWDIFSTKSARKAFEESLIQLQKKAFLVAKQNNKSSRIAKKYWDTYPEVILQGE</sequence>
<gene>
    <name evidence="7" type="ORF">ASCRUDRAFT_73484</name>
</gene>
<evidence type="ECO:0000256" key="1">
    <source>
        <dbReference type="ARBA" id="ARBA00022553"/>
    </source>
</evidence>
<evidence type="ECO:0000256" key="4">
    <source>
        <dbReference type="PROSITE-ProRule" id="PRU00221"/>
    </source>
</evidence>
<feature type="region of interest" description="Disordered" evidence="6">
    <location>
        <begin position="109"/>
        <end position="158"/>
    </location>
</feature>
<feature type="compositionally biased region" description="Low complexity" evidence="6">
    <location>
        <begin position="184"/>
        <end position="193"/>
    </location>
</feature>
<dbReference type="EMBL" id="KV454475">
    <property type="protein sequence ID" value="ODV63676.1"/>
    <property type="molecule type" value="Genomic_DNA"/>
</dbReference>
<dbReference type="SUPFAM" id="SSF50978">
    <property type="entry name" value="WD40 repeat-like"/>
    <property type="match status" value="1"/>
</dbReference>
<feature type="compositionally biased region" description="Acidic residues" evidence="6">
    <location>
        <begin position="113"/>
        <end position="126"/>
    </location>
</feature>
<dbReference type="InterPro" id="IPR036322">
    <property type="entry name" value="WD40_repeat_dom_sf"/>
</dbReference>
<dbReference type="PANTHER" id="PTHR14091:SF0">
    <property type="entry name" value="PERIODIC TRYPTOPHAN PROTEIN 1 HOMOLOG"/>
    <property type="match status" value="1"/>
</dbReference>
<evidence type="ECO:0000256" key="3">
    <source>
        <dbReference type="ARBA" id="ARBA00022737"/>
    </source>
</evidence>
<feature type="region of interest" description="Disordered" evidence="6">
    <location>
        <begin position="183"/>
        <end position="207"/>
    </location>
</feature>
<dbReference type="InterPro" id="IPR044285">
    <property type="entry name" value="PWP1"/>
</dbReference>
<proteinExistence type="predicted"/>